<comment type="caution">
    <text evidence="2">The sequence shown here is derived from an EMBL/GenBank/DDBJ whole genome shotgun (WGS) entry which is preliminary data.</text>
</comment>
<proteinExistence type="predicted"/>
<protein>
    <submittedName>
        <fullName evidence="2">Uncharacterized protein</fullName>
    </submittedName>
</protein>
<dbReference type="AlphaFoldDB" id="A0AAV5CB46"/>
<accession>A0AAV5CB46</accession>
<name>A0AAV5CB46_ELECO</name>
<reference evidence="2" key="1">
    <citation type="journal article" date="2018" name="DNA Res.">
        <title>Multiple hybrid de novo genome assembly of finger millet, an orphan allotetraploid crop.</title>
        <authorList>
            <person name="Hatakeyama M."/>
            <person name="Aluri S."/>
            <person name="Balachadran M.T."/>
            <person name="Sivarajan S.R."/>
            <person name="Patrignani A."/>
            <person name="Gruter S."/>
            <person name="Poveda L."/>
            <person name="Shimizu-Inatsugi R."/>
            <person name="Baeten J."/>
            <person name="Francoijs K.J."/>
            <person name="Nataraja K.N."/>
            <person name="Reddy Y.A.N."/>
            <person name="Phadnis S."/>
            <person name="Ravikumar R.L."/>
            <person name="Schlapbach R."/>
            <person name="Sreeman S.M."/>
            <person name="Shimizu K.K."/>
        </authorList>
    </citation>
    <scope>NUCLEOTIDE SEQUENCE</scope>
</reference>
<dbReference type="Proteomes" id="UP001054889">
    <property type="component" value="Unassembled WGS sequence"/>
</dbReference>
<gene>
    <name evidence="2" type="primary">ga12293</name>
    <name evidence="2" type="ORF">PR202_ga12293</name>
</gene>
<keyword evidence="3" id="KW-1185">Reference proteome</keyword>
<feature type="region of interest" description="Disordered" evidence="1">
    <location>
        <begin position="96"/>
        <end position="125"/>
    </location>
</feature>
<reference evidence="2" key="2">
    <citation type="submission" date="2021-12" db="EMBL/GenBank/DDBJ databases">
        <title>Resequencing data analysis of finger millet.</title>
        <authorList>
            <person name="Hatakeyama M."/>
            <person name="Aluri S."/>
            <person name="Balachadran M.T."/>
            <person name="Sivarajan S.R."/>
            <person name="Poveda L."/>
            <person name="Shimizu-Inatsugi R."/>
            <person name="Schlapbach R."/>
            <person name="Sreeman S.M."/>
            <person name="Shimizu K.K."/>
        </authorList>
    </citation>
    <scope>NUCLEOTIDE SEQUENCE</scope>
</reference>
<sequence length="157" mass="17598">MEPVIRLVFVRSRRERKERLPMCGVSSPWRGVLCRTRAVTRCRRRLHETPIQWQNDTLVVQLLARTPRGSESWALKASRAARSVSLPLALERFGLGEEEEEATQGESAESKKMTNNNTRETGEHAAAIGRSKGACLSGMSLRVIQMAASFACIFIRS</sequence>
<evidence type="ECO:0000313" key="3">
    <source>
        <dbReference type="Proteomes" id="UP001054889"/>
    </source>
</evidence>
<organism evidence="2 3">
    <name type="scientific">Eleusine coracana subsp. coracana</name>
    <dbReference type="NCBI Taxonomy" id="191504"/>
    <lineage>
        <taxon>Eukaryota</taxon>
        <taxon>Viridiplantae</taxon>
        <taxon>Streptophyta</taxon>
        <taxon>Embryophyta</taxon>
        <taxon>Tracheophyta</taxon>
        <taxon>Spermatophyta</taxon>
        <taxon>Magnoliopsida</taxon>
        <taxon>Liliopsida</taxon>
        <taxon>Poales</taxon>
        <taxon>Poaceae</taxon>
        <taxon>PACMAD clade</taxon>
        <taxon>Chloridoideae</taxon>
        <taxon>Cynodonteae</taxon>
        <taxon>Eleusininae</taxon>
        <taxon>Eleusine</taxon>
    </lineage>
</organism>
<evidence type="ECO:0000313" key="2">
    <source>
        <dbReference type="EMBL" id="GJM95546.1"/>
    </source>
</evidence>
<dbReference type="EMBL" id="BQKI01000005">
    <property type="protein sequence ID" value="GJM95546.1"/>
    <property type="molecule type" value="Genomic_DNA"/>
</dbReference>
<evidence type="ECO:0000256" key="1">
    <source>
        <dbReference type="SAM" id="MobiDB-lite"/>
    </source>
</evidence>